<dbReference type="InterPro" id="IPR017974">
    <property type="entry name" value="Claudin_CS"/>
</dbReference>
<evidence type="ECO:0000256" key="2">
    <source>
        <dbReference type="ARBA" id="ARBA00022692"/>
    </source>
</evidence>
<feature type="transmembrane region" description="Helical" evidence="6">
    <location>
        <begin position="204"/>
        <end position="231"/>
    </location>
</feature>
<evidence type="ECO:0000256" key="6">
    <source>
        <dbReference type="SAM" id="Phobius"/>
    </source>
</evidence>
<proteinExistence type="predicted"/>
<keyword evidence="2 6" id="KW-0812">Transmembrane</keyword>
<feature type="transmembrane region" description="Helical" evidence="6">
    <location>
        <begin position="7"/>
        <end position="33"/>
    </location>
</feature>
<dbReference type="PANTHER" id="PTHR28019:SF3">
    <property type="entry name" value="INTEGRAL MEMBRANE PROTEIN (AFU_ORTHOLOGUE AFUA_6G07470)"/>
    <property type="match status" value="1"/>
</dbReference>
<dbReference type="GO" id="GO:0051285">
    <property type="term" value="C:cell cortex of cell tip"/>
    <property type="evidence" value="ECO:0007669"/>
    <property type="project" value="TreeGrafter"/>
</dbReference>
<name>A0AA39WME5_9PEZI</name>
<feature type="region of interest" description="Disordered" evidence="5">
    <location>
        <begin position="278"/>
        <end position="325"/>
    </location>
</feature>
<feature type="transmembrane region" description="Helical" evidence="6">
    <location>
        <begin position="251"/>
        <end position="274"/>
    </location>
</feature>
<dbReference type="GO" id="GO:0031505">
    <property type="term" value="P:fungal-type cell wall organization"/>
    <property type="evidence" value="ECO:0007669"/>
    <property type="project" value="TreeGrafter"/>
</dbReference>
<accession>A0AA39WME5</accession>
<comment type="subcellular location">
    <subcellularLocation>
        <location evidence="1">Membrane</location>
        <topology evidence="1">Multi-pass membrane protein</topology>
    </subcellularLocation>
</comment>
<gene>
    <name evidence="7" type="ORF">B0T17DRAFT_495662</name>
</gene>
<evidence type="ECO:0000256" key="5">
    <source>
        <dbReference type="SAM" id="MobiDB-lite"/>
    </source>
</evidence>
<dbReference type="InterPro" id="IPR052413">
    <property type="entry name" value="SUR7_domain"/>
</dbReference>
<dbReference type="GO" id="GO:0005886">
    <property type="term" value="C:plasma membrane"/>
    <property type="evidence" value="ECO:0007669"/>
    <property type="project" value="InterPro"/>
</dbReference>
<evidence type="ECO:0000256" key="4">
    <source>
        <dbReference type="ARBA" id="ARBA00023136"/>
    </source>
</evidence>
<evidence type="ECO:0000313" key="7">
    <source>
        <dbReference type="EMBL" id="KAK0618074.1"/>
    </source>
</evidence>
<keyword evidence="8" id="KW-1185">Reference proteome</keyword>
<evidence type="ECO:0000256" key="1">
    <source>
        <dbReference type="ARBA" id="ARBA00004141"/>
    </source>
</evidence>
<reference evidence="7" key="1">
    <citation type="submission" date="2023-06" db="EMBL/GenBank/DDBJ databases">
        <title>Genome-scale phylogeny and comparative genomics of the fungal order Sordariales.</title>
        <authorList>
            <consortium name="Lawrence Berkeley National Laboratory"/>
            <person name="Hensen N."/>
            <person name="Bonometti L."/>
            <person name="Westerberg I."/>
            <person name="Brannstrom I.O."/>
            <person name="Guillou S."/>
            <person name="Cros-Aarteil S."/>
            <person name="Calhoun S."/>
            <person name="Haridas S."/>
            <person name="Kuo A."/>
            <person name="Mondo S."/>
            <person name="Pangilinan J."/>
            <person name="Riley R."/>
            <person name="LaButti K."/>
            <person name="Andreopoulos B."/>
            <person name="Lipzen A."/>
            <person name="Chen C."/>
            <person name="Yanf M."/>
            <person name="Daum C."/>
            <person name="Ng V."/>
            <person name="Clum A."/>
            <person name="Steindorff A."/>
            <person name="Ohm R."/>
            <person name="Martin F."/>
            <person name="Silar P."/>
            <person name="Natvig D."/>
            <person name="Lalanne C."/>
            <person name="Gautier V."/>
            <person name="Ament-velasquez S.L."/>
            <person name="Kruys A."/>
            <person name="Hutchinson M.I."/>
            <person name="Powell A.J."/>
            <person name="Barry K."/>
            <person name="Miller A.N."/>
            <person name="Grigoriev I.V."/>
            <person name="Debuchy R."/>
            <person name="Gladieux P."/>
            <person name="Thoren M.H."/>
            <person name="Johannesson H."/>
        </authorList>
    </citation>
    <scope>NUCLEOTIDE SEQUENCE</scope>
    <source>
        <strain evidence="7">SMH3391-2</strain>
    </source>
</reference>
<sequence length="340" mass="36416">MGNLGRYVCVALPFLLTLGSLIALLVAGLGGVADKSLFMFRVNTTDLSISPKDFHDPTLLPAGSLQPVVRAFHDPSLLPVATRQSTSQTTNITAGDLGLYDLYDVGLWGYCFTTQNGTRDCTKPAFNWAQTALNRTTTDVNTIITTTGQNVTLPSGITDAVSTFTTVARWTEIVFIIAYVALGVELFFGLFANCSRAFSCITFIIALVATVAVCGAAALATAMSVVVVGAVESSAKVYGVSANFNTRFLAAVWIGAAFAVAAGFFWMFTVCCCAPDRSNRGSRKNRDSASEKLMHGPYQPINQPTDYAPGGYAPQGQYPQQSYGAPRRDIAYEPYKHSNV</sequence>
<organism evidence="7 8">
    <name type="scientific">Bombardia bombarda</name>
    <dbReference type="NCBI Taxonomy" id="252184"/>
    <lineage>
        <taxon>Eukaryota</taxon>
        <taxon>Fungi</taxon>
        <taxon>Dikarya</taxon>
        <taxon>Ascomycota</taxon>
        <taxon>Pezizomycotina</taxon>
        <taxon>Sordariomycetes</taxon>
        <taxon>Sordariomycetidae</taxon>
        <taxon>Sordariales</taxon>
        <taxon>Lasiosphaeriaceae</taxon>
        <taxon>Bombardia</taxon>
    </lineage>
</organism>
<dbReference type="AlphaFoldDB" id="A0AA39WME5"/>
<dbReference type="PROSITE" id="PS01346">
    <property type="entry name" value="CLAUDIN"/>
    <property type="match status" value="1"/>
</dbReference>
<comment type="caution">
    <text evidence="7">The sequence shown here is derived from an EMBL/GenBank/DDBJ whole genome shotgun (WGS) entry which is preliminary data.</text>
</comment>
<dbReference type="InterPro" id="IPR009571">
    <property type="entry name" value="SUR7/Rim9-like_fungi"/>
</dbReference>
<feature type="transmembrane region" description="Helical" evidence="6">
    <location>
        <begin position="173"/>
        <end position="192"/>
    </location>
</feature>
<protein>
    <submittedName>
        <fullName evidence="7">SUR7/PalI family-domain-containing protein</fullName>
    </submittedName>
</protein>
<dbReference type="Proteomes" id="UP001174934">
    <property type="component" value="Unassembled WGS sequence"/>
</dbReference>
<dbReference type="PANTHER" id="PTHR28019">
    <property type="entry name" value="CELL MEMBRANE PROTEIN YLR413W-RELATED"/>
    <property type="match status" value="1"/>
</dbReference>
<evidence type="ECO:0000313" key="8">
    <source>
        <dbReference type="Proteomes" id="UP001174934"/>
    </source>
</evidence>
<feature type="compositionally biased region" description="Low complexity" evidence="5">
    <location>
        <begin position="307"/>
        <end position="325"/>
    </location>
</feature>
<keyword evidence="4 6" id="KW-0472">Membrane</keyword>
<keyword evidence="3 6" id="KW-1133">Transmembrane helix</keyword>
<evidence type="ECO:0000256" key="3">
    <source>
        <dbReference type="ARBA" id="ARBA00022989"/>
    </source>
</evidence>
<dbReference type="Pfam" id="PF06687">
    <property type="entry name" value="SUR7"/>
    <property type="match status" value="1"/>
</dbReference>
<dbReference type="EMBL" id="JAULSR010000005">
    <property type="protein sequence ID" value="KAK0618074.1"/>
    <property type="molecule type" value="Genomic_DNA"/>
</dbReference>
<feature type="compositionally biased region" description="Basic and acidic residues" evidence="5">
    <location>
        <begin position="284"/>
        <end position="294"/>
    </location>
</feature>